<evidence type="ECO:0000256" key="5">
    <source>
        <dbReference type="ARBA" id="ARBA00023136"/>
    </source>
</evidence>
<dbReference type="InterPro" id="IPR037185">
    <property type="entry name" value="EmrE-like"/>
</dbReference>
<keyword evidence="9" id="KW-1185">Reference proteome</keyword>
<feature type="transmembrane region" description="Helical" evidence="6">
    <location>
        <begin position="224"/>
        <end position="248"/>
    </location>
</feature>
<dbReference type="RefSeq" id="WP_246531559.1">
    <property type="nucleotide sequence ID" value="NZ_JAGFNU010000001.1"/>
</dbReference>
<feature type="transmembrane region" description="Helical" evidence="6">
    <location>
        <begin position="158"/>
        <end position="181"/>
    </location>
</feature>
<comment type="caution">
    <text evidence="8">The sequence shown here is derived from an EMBL/GenBank/DDBJ whole genome shotgun (WGS) entry which is preliminary data.</text>
</comment>
<protein>
    <submittedName>
        <fullName evidence="8">DMT family transporter</fullName>
    </submittedName>
</protein>
<feature type="transmembrane region" description="Helical" evidence="6">
    <location>
        <begin position="48"/>
        <end position="69"/>
    </location>
</feature>
<dbReference type="PANTHER" id="PTHR32322">
    <property type="entry name" value="INNER MEMBRANE TRANSPORTER"/>
    <property type="match status" value="1"/>
</dbReference>
<gene>
    <name evidence="8" type="ORF">ACFFUT_03370</name>
</gene>
<proteinExistence type="inferred from homology"/>
<keyword evidence="4 6" id="KW-1133">Transmembrane helix</keyword>
<feature type="transmembrane region" description="Helical" evidence="6">
    <location>
        <begin position="193"/>
        <end position="212"/>
    </location>
</feature>
<evidence type="ECO:0000313" key="8">
    <source>
        <dbReference type="EMBL" id="MFB9230828.1"/>
    </source>
</evidence>
<evidence type="ECO:0000256" key="3">
    <source>
        <dbReference type="ARBA" id="ARBA00022692"/>
    </source>
</evidence>
<comment type="subcellular location">
    <subcellularLocation>
        <location evidence="1">Membrane</location>
        <topology evidence="1">Multi-pass membrane protein</topology>
    </subcellularLocation>
</comment>
<name>A0ABV5JDI8_9RHOB</name>
<keyword evidence="3 6" id="KW-0812">Transmembrane</keyword>
<dbReference type="PANTHER" id="PTHR32322:SF2">
    <property type="entry name" value="EAMA DOMAIN-CONTAINING PROTEIN"/>
    <property type="match status" value="1"/>
</dbReference>
<dbReference type="InterPro" id="IPR050638">
    <property type="entry name" value="AA-Vitamin_Transporters"/>
</dbReference>
<evidence type="ECO:0000256" key="2">
    <source>
        <dbReference type="ARBA" id="ARBA00007362"/>
    </source>
</evidence>
<dbReference type="InterPro" id="IPR000620">
    <property type="entry name" value="EamA_dom"/>
</dbReference>
<evidence type="ECO:0000259" key="7">
    <source>
        <dbReference type="Pfam" id="PF00892"/>
    </source>
</evidence>
<keyword evidence="5 6" id="KW-0472">Membrane</keyword>
<feature type="transmembrane region" description="Helical" evidence="6">
    <location>
        <begin position="285"/>
        <end position="302"/>
    </location>
</feature>
<feature type="transmembrane region" description="Helical" evidence="6">
    <location>
        <begin position="21"/>
        <end position="42"/>
    </location>
</feature>
<evidence type="ECO:0000256" key="4">
    <source>
        <dbReference type="ARBA" id="ARBA00022989"/>
    </source>
</evidence>
<comment type="similarity">
    <text evidence="2">Belongs to the EamA transporter family.</text>
</comment>
<sequence length="306" mass="33031">MSPTQGARIDRSKLTSEMRGHFAMLSFSALVAGSFSLGSMVANEVEPAAFNAIRFLIATTLMGFIAAATGGLTRQVARAPWRFVILGGTMAFYFVTMFEGLKTAPPVSAAAVFTLTPLMAAGFGYLILRQITTVRMAGALILGGIGALWVIFKADLAALWAFNIGVGEAIFFWGCVAHAFYPSIMRRLNRGEPAFGFTFGMMFAAFWVFVIYGCNDILETDWLALPTIVWTTIVYTAVFASAGSFALLQYASLRLPSAKVMAYTYLVPSWVILWELALGNGAPRGLVLAGVALTVVALLMLLKDEH</sequence>
<organism evidence="8 9">
    <name type="scientific">Pseudohalocynthiibacter aestuariivivens</name>
    <dbReference type="NCBI Taxonomy" id="1591409"/>
    <lineage>
        <taxon>Bacteria</taxon>
        <taxon>Pseudomonadati</taxon>
        <taxon>Pseudomonadota</taxon>
        <taxon>Alphaproteobacteria</taxon>
        <taxon>Rhodobacterales</taxon>
        <taxon>Paracoccaceae</taxon>
        <taxon>Pseudohalocynthiibacter</taxon>
    </lineage>
</organism>
<feature type="transmembrane region" description="Helical" evidence="6">
    <location>
        <begin position="81"/>
        <end position="101"/>
    </location>
</feature>
<feature type="domain" description="EamA" evidence="7">
    <location>
        <begin position="167"/>
        <end position="302"/>
    </location>
</feature>
<feature type="domain" description="EamA" evidence="7">
    <location>
        <begin position="19"/>
        <end position="151"/>
    </location>
</feature>
<accession>A0ABV5JDI8</accession>
<feature type="transmembrane region" description="Helical" evidence="6">
    <location>
        <begin position="134"/>
        <end position="152"/>
    </location>
</feature>
<dbReference type="SUPFAM" id="SSF103481">
    <property type="entry name" value="Multidrug resistance efflux transporter EmrE"/>
    <property type="match status" value="2"/>
</dbReference>
<dbReference type="Pfam" id="PF00892">
    <property type="entry name" value="EamA"/>
    <property type="match status" value="2"/>
</dbReference>
<dbReference type="Proteomes" id="UP001589683">
    <property type="component" value="Unassembled WGS sequence"/>
</dbReference>
<feature type="transmembrane region" description="Helical" evidence="6">
    <location>
        <begin position="260"/>
        <end position="279"/>
    </location>
</feature>
<evidence type="ECO:0000256" key="1">
    <source>
        <dbReference type="ARBA" id="ARBA00004141"/>
    </source>
</evidence>
<evidence type="ECO:0000313" key="9">
    <source>
        <dbReference type="Proteomes" id="UP001589683"/>
    </source>
</evidence>
<reference evidence="8 9" key="1">
    <citation type="submission" date="2024-09" db="EMBL/GenBank/DDBJ databases">
        <authorList>
            <person name="Sun Q."/>
            <person name="Mori K."/>
        </authorList>
    </citation>
    <scope>NUCLEOTIDE SEQUENCE [LARGE SCALE GENOMIC DNA]</scope>
    <source>
        <strain evidence="8 9">CECT 8726</strain>
    </source>
</reference>
<feature type="transmembrane region" description="Helical" evidence="6">
    <location>
        <begin position="107"/>
        <end position="127"/>
    </location>
</feature>
<evidence type="ECO:0000256" key="6">
    <source>
        <dbReference type="SAM" id="Phobius"/>
    </source>
</evidence>
<dbReference type="EMBL" id="JBHMEA010000007">
    <property type="protein sequence ID" value="MFB9230828.1"/>
    <property type="molecule type" value="Genomic_DNA"/>
</dbReference>